<dbReference type="Proteomes" id="UP000291097">
    <property type="component" value="Unassembled WGS sequence"/>
</dbReference>
<name>A0A482Y4Y4_9EURY</name>
<gene>
    <name evidence="1" type="ORF">BDK88_3667</name>
</gene>
<evidence type="ECO:0000313" key="1">
    <source>
        <dbReference type="EMBL" id="RZV06643.1"/>
    </source>
</evidence>
<organism evidence="1 2">
    <name type="scientific">Natrinema hispanicum</name>
    <dbReference type="NCBI Taxonomy" id="392421"/>
    <lineage>
        <taxon>Archaea</taxon>
        <taxon>Methanobacteriati</taxon>
        <taxon>Methanobacteriota</taxon>
        <taxon>Stenosarchaea group</taxon>
        <taxon>Halobacteria</taxon>
        <taxon>Halobacteriales</taxon>
        <taxon>Natrialbaceae</taxon>
        <taxon>Natrinema</taxon>
    </lineage>
</organism>
<accession>A0A482Y4Y4</accession>
<protein>
    <submittedName>
        <fullName evidence="1">Uncharacterized protein</fullName>
    </submittedName>
</protein>
<dbReference type="EMBL" id="SHMP01000007">
    <property type="protein sequence ID" value="RZV06643.1"/>
    <property type="molecule type" value="Genomic_DNA"/>
</dbReference>
<evidence type="ECO:0000313" key="2">
    <source>
        <dbReference type="Proteomes" id="UP000291097"/>
    </source>
</evidence>
<comment type="caution">
    <text evidence="1">The sequence shown here is derived from an EMBL/GenBank/DDBJ whole genome shotgun (WGS) entry which is preliminary data.</text>
</comment>
<proteinExistence type="predicted"/>
<dbReference type="AlphaFoldDB" id="A0A482Y4Y4"/>
<sequence>MAELISLLNPQTDTTVLTEYLFSTPPAASS</sequence>
<reference evidence="1 2" key="1">
    <citation type="submission" date="2019-02" db="EMBL/GenBank/DDBJ databases">
        <title>Genomic Encyclopedia of Archaeal and Bacterial Type Strains, Phase II (KMG-II): from individual species to whole genera.</title>
        <authorList>
            <person name="Goeker M."/>
        </authorList>
    </citation>
    <scope>NUCLEOTIDE SEQUENCE [LARGE SCALE GENOMIC DNA]</scope>
    <source>
        <strain evidence="1 2">DSM 18328</strain>
    </source>
</reference>